<organism evidence="6 7">
    <name type="scientific">Amycolatopsis cihanbeyliensis</name>
    <dbReference type="NCBI Taxonomy" id="1128664"/>
    <lineage>
        <taxon>Bacteria</taxon>
        <taxon>Bacillati</taxon>
        <taxon>Actinomycetota</taxon>
        <taxon>Actinomycetes</taxon>
        <taxon>Pseudonocardiales</taxon>
        <taxon>Pseudonocardiaceae</taxon>
        <taxon>Amycolatopsis</taxon>
    </lineage>
</organism>
<evidence type="ECO:0000313" key="7">
    <source>
        <dbReference type="Proteomes" id="UP000320876"/>
    </source>
</evidence>
<protein>
    <submittedName>
        <fullName evidence="6">4-hydroxybenzoate polyprenyltransferase</fullName>
    </submittedName>
</protein>
<name>A0A542CU11_AMYCI</name>
<evidence type="ECO:0000256" key="4">
    <source>
        <dbReference type="ARBA" id="ARBA00023136"/>
    </source>
</evidence>
<keyword evidence="4" id="KW-0472">Membrane</keyword>
<keyword evidence="3" id="KW-1133">Transmembrane helix</keyword>
<keyword evidence="7" id="KW-1185">Reference proteome</keyword>
<dbReference type="AlphaFoldDB" id="A0A542CU11"/>
<evidence type="ECO:0000256" key="1">
    <source>
        <dbReference type="ARBA" id="ARBA00004141"/>
    </source>
</evidence>
<dbReference type="InterPro" id="IPR044878">
    <property type="entry name" value="UbiA_sf"/>
</dbReference>
<evidence type="ECO:0000256" key="2">
    <source>
        <dbReference type="ARBA" id="ARBA00022692"/>
    </source>
</evidence>
<dbReference type="Gene3D" id="1.10.357.140">
    <property type="entry name" value="UbiA prenyltransferase"/>
    <property type="match status" value="1"/>
</dbReference>
<comment type="caution">
    <text evidence="6">The sequence shown here is derived from an EMBL/GenBank/DDBJ whole genome shotgun (WGS) entry which is preliminary data.</text>
</comment>
<proteinExistence type="predicted"/>
<evidence type="ECO:0000256" key="5">
    <source>
        <dbReference type="SAM" id="MobiDB-lite"/>
    </source>
</evidence>
<dbReference type="PANTHER" id="PTHR42723">
    <property type="entry name" value="CHLOROPHYLL SYNTHASE"/>
    <property type="match status" value="1"/>
</dbReference>
<dbReference type="PANTHER" id="PTHR42723:SF1">
    <property type="entry name" value="CHLOROPHYLL SYNTHASE, CHLOROPLASTIC"/>
    <property type="match status" value="1"/>
</dbReference>
<feature type="region of interest" description="Disordered" evidence="5">
    <location>
        <begin position="1"/>
        <end position="32"/>
    </location>
</feature>
<keyword evidence="2" id="KW-0812">Transmembrane</keyword>
<dbReference type="GO" id="GO:0016020">
    <property type="term" value="C:membrane"/>
    <property type="evidence" value="ECO:0007669"/>
    <property type="project" value="UniProtKB-SubCell"/>
</dbReference>
<keyword evidence="6" id="KW-0808">Transferase</keyword>
<dbReference type="CDD" id="cd13964">
    <property type="entry name" value="PT_UbiA_1"/>
    <property type="match status" value="1"/>
</dbReference>
<dbReference type="NCBIfam" id="NF045897">
    <property type="entry name" value="SCO3242_trans"/>
    <property type="match status" value="1"/>
</dbReference>
<dbReference type="InterPro" id="IPR000537">
    <property type="entry name" value="UbiA_prenyltransferase"/>
</dbReference>
<dbReference type="InterPro" id="IPR050475">
    <property type="entry name" value="Prenyltransferase_related"/>
</dbReference>
<dbReference type="Pfam" id="PF01040">
    <property type="entry name" value="UbiA"/>
    <property type="match status" value="1"/>
</dbReference>
<evidence type="ECO:0000256" key="3">
    <source>
        <dbReference type="ARBA" id="ARBA00022989"/>
    </source>
</evidence>
<gene>
    <name evidence="6" type="ORF">FB471_6470</name>
</gene>
<accession>A0A542CU11</accession>
<sequence>MEHPKTAETCGGEWKNALPPGSPRHPHGGADAPIVSRVSRQTLRAWVELVRAPAALTVLGDTVAGAAATGQPMRGRRMLLPLASASFYWAGMALNDWADRELDAVERPERPIPSGRVSAGAALTTGGVLTAAGLGLAGLGGGRRAMGTASALAAAVWAYDTRLKGTPAGPLGMAACRALDVLLGAGGRRAAAPPAAALGAHAFGVTVLSGGEVHGGSRALARVALAGTAVAGGLVVPGRGRSPSERLTALGFGAGYLATVGRAQLDAAREPSAERVRDATAAGIHGMVPLQAGLAARAGAPRVAALLAGALPLARRLARKVSPT</sequence>
<evidence type="ECO:0000313" key="6">
    <source>
        <dbReference type="EMBL" id="TQI94307.1"/>
    </source>
</evidence>
<dbReference type="GO" id="GO:0016765">
    <property type="term" value="F:transferase activity, transferring alkyl or aryl (other than methyl) groups"/>
    <property type="evidence" value="ECO:0007669"/>
    <property type="project" value="InterPro"/>
</dbReference>
<comment type="subcellular location">
    <subcellularLocation>
        <location evidence="1">Membrane</location>
        <topology evidence="1">Multi-pass membrane protein</topology>
    </subcellularLocation>
</comment>
<dbReference type="EMBL" id="VFML01000002">
    <property type="protein sequence ID" value="TQI94307.1"/>
    <property type="molecule type" value="Genomic_DNA"/>
</dbReference>
<dbReference type="Proteomes" id="UP000320876">
    <property type="component" value="Unassembled WGS sequence"/>
</dbReference>
<reference evidence="6 7" key="1">
    <citation type="submission" date="2019-06" db="EMBL/GenBank/DDBJ databases">
        <title>Sequencing the genomes of 1000 actinobacteria strains.</title>
        <authorList>
            <person name="Klenk H.-P."/>
        </authorList>
    </citation>
    <scope>NUCLEOTIDE SEQUENCE [LARGE SCALE GENOMIC DNA]</scope>
    <source>
        <strain evidence="6 7">DSM 45679</strain>
    </source>
</reference>